<sequence length="205" mass="23278">MLNSEAMNAKLDPFSGAQSDSIPYAAQIPKSLLFKHVKVKQDTFTLNNDNQTTILFDPLVNKGIVKFVVQSIFNLSAVGIADETVKYERKEYPWARGYEKIVQYYRFGNIQHDYHLSVGNAEFNTGDRVTLELNMDSSPRTFTFFVNDEEQPNYVSNIPAAVRALLWQKGDAFKVIKFEALSAPTAKHGAGSRAWEFGKQWKKDK</sequence>
<gene>
    <name evidence="1" type="ORF">EZS28_024079</name>
</gene>
<protein>
    <recommendedName>
        <fullName evidence="3">Galectin</fullName>
    </recommendedName>
</protein>
<reference evidence="1 2" key="1">
    <citation type="submission" date="2019-03" db="EMBL/GenBank/DDBJ databases">
        <title>Single cell metagenomics reveals metabolic interactions within the superorganism composed of flagellate Streblomastix strix and complex community of Bacteroidetes bacteria on its surface.</title>
        <authorList>
            <person name="Treitli S.C."/>
            <person name="Kolisko M."/>
            <person name="Husnik F."/>
            <person name="Keeling P."/>
            <person name="Hampl V."/>
        </authorList>
    </citation>
    <scope>NUCLEOTIDE SEQUENCE [LARGE SCALE GENOMIC DNA]</scope>
    <source>
        <strain evidence="1">ST1C</strain>
    </source>
</reference>
<dbReference type="EMBL" id="SNRW01007928">
    <property type="protein sequence ID" value="KAA6380394.1"/>
    <property type="molecule type" value="Genomic_DNA"/>
</dbReference>
<dbReference type="OrthoDB" id="2306477at2759"/>
<name>A0A5J4VDD6_9EUKA</name>
<dbReference type="AlphaFoldDB" id="A0A5J4VDD6"/>
<evidence type="ECO:0000313" key="2">
    <source>
        <dbReference type="Proteomes" id="UP000324800"/>
    </source>
</evidence>
<proteinExistence type="predicted"/>
<dbReference type="Proteomes" id="UP000324800">
    <property type="component" value="Unassembled WGS sequence"/>
</dbReference>
<evidence type="ECO:0000313" key="1">
    <source>
        <dbReference type="EMBL" id="KAA6380394.1"/>
    </source>
</evidence>
<evidence type="ECO:0008006" key="3">
    <source>
        <dbReference type="Google" id="ProtNLM"/>
    </source>
</evidence>
<accession>A0A5J4VDD6</accession>
<organism evidence="1 2">
    <name type="scientific">Streblomastix strix</name>
    <dbReference type="NCBI Taxonomy" id="222440"/>
    <lineage>
        <taxon>Eukaryota</taxon>
        <taxon>Metamonada</taxon>
        <taxon>Preaxostyla</taxon>
        <taxon>Oxymonadida</taxon>
        <taxon>Streblomastigidae</taxon>
        <taxon>Streblomastix</taxon>
    </lineage>
</organism>
<comment type="caution">
    <text evidence="1">The sequence shown here is derived from an EMBL/GenBank/DDBJ whole genome shotgun (WGS) entry which is preliminary data.</text>
</comment>